<dbReference type="Pfam" id="PF08545">
    <property type="entry name" value="ACP_syn_III"/>
    <property type="match status" value="1"/>
</dbReference>
<keyword evidence="2" id="KW-0012">Acyltransferase</keyword>
<proteinExistence type="predicted"/>
<dbReference type="OrthoDB" id="2514738at2"/>
<dbReference type="GO" id="GO:0006633">
    <property type="term" value="P:fatty acid biosynthetic process"/>
    <property type="evidence" value="ECO:0007669"/>
    <property type="project" value="InterPro"/>
</dbReference>
<dbReference type="GO" id="GO:0004315">
    <property type="term" value="F:3-oxoacyl-[acyl-carrier-protein] synthase activity"/>
    <property type="evidence" value="ECO:0007669"/>
    <property type="project" value="InterPro"/>
</dbReference>
<dbReference type="Proteomes" id="UP000234331">
    <property type="component" value="Unassembled WGS sequence"/>
</dbReference>
<keyword evidence="1" id="KW-0808">Transferase</keyword>
<dbReference type="SUPFAM" id="SSF53901">
    <property type="entry name" value="Thiolase-like"/>
    <property type="match status" value="2"/>
</dbReference>
<name>A0A2I2KRP9_9ACTN</name>
<evidence type="ECO:0000256" key="1">
    <source>
        <dbReference type="ARBA" id="ARBA00022679"/>
    </source>
</evidence>
<feature type="domain" description="Beta-ketoacyl-[acyl-carrier-protein] synthase III C-terminal" evidence="3">
    <location>
        <begin position="253"/>
        <end position="326"/>
    </location>
</feature>
<dbReference type="InterPro" id="IPR013751">
    <property type="entry name" value="ACP_syn_III_N"/>
</dbReference>
<dbReference type="Pfam" id="PF08541">
    <property type="entry name" value="ACP_syn_III_C"/>
    <property type="match status" value="1"/>
</dbReference>
<evidence type="ECO:0000256" key="2">
    <source>
        <dbReference type="ARBA" id="ARBA00023315"/>
    </source>
</evidence>
<dbReference type="Gene3D" id="3.40.47.10">
    <property type="match status" value="2"/>
</dbReference>
<organism evidence="5 6">
    <name type="scientific">Frankia canadensis</name>
    <dbReference type="NCBI Taxonomy" id="1836972"/>
    <lineage>
        <taxon>Bacteria</taxon>
        <taxon>Bacillati</taxon>
        <taxon>Actinomycetota</taxon>
        <taxon>Actinomycetes</taxon>
        <taxon>Frankiales</taxon>
        <taxon>Frankiaceae</taxon>
        <taxon>Frankia</taxon>
    </lineage>
</organism>
<dbReference type="RefSeq" id="WP_101832042.1">
    <property type="nucleotide sequence ID" value="NZ_FZMO01000157.1"/>
</dbReference>
<protein>
    <submittedName>
        <fullName evidence="5">3-oxoacyl-ACP synthase</fullName>
    </submittedName>
</protein>
<feature type="domain" description="Beta-ketoacyl-[acyl-carrier-protein] synthase III N-terminal" evidence="4">
    <location>
        <begin position="118"/>
        <end position="194"/>
    </location>
</feature>
<keyword evidence="6" id="KW-1185">Reference proteome</keyword>
<dbReference type="AlphaFoldDB" id="A0A2I2KRP9"/>
<dbReference type="EMBL" id="FZMO01000157">
    <property type="protein sequence ID" value="SNQ48348.1"/>
    <property type="molecule type" value="Genomic_DNA"/>
</dbReference>
<dbReference type="PANTHER" id="PTHR34069">
    <property type="entry name" value="3-OXOACYL-[ACYL-CARRIER-PROTEIN] SYNTHASE 3"/>
    <property type="match status" value="1"/>
</dbReference>
<dbReference type="PANTHER" id="PTHR34069:SF2">
    <property type="entry name" value="BETA-KETOACYL-[ACYL-CARRIER-PROTEIN] SYNTHASE III"/>
    <property type="match status" value="1"/>
</dbReference>
<dbReference type="InterPro" id="IPR013747">
    <property type="entry name" value="ACP_syn_III_C"/>
</dbReference>
<evidence type="ECO:0000313" key="5">
    <source>
        <dbReference type="EMBL" id="SNQ48348.1"/>
    </source>
</evidence>
<sequence>MPCNDVRIRSTGIALPGEPVDNARLARAFGLDQIWEQWIDAFVGTRSRYLATDLSTGERFSSLADLAATAAGRALAAAEVGPGDVDLIVMATATPDMLMPATVNVVADTLGINDVPTFQIQSGCTGALQALEVASRFLATGSRTVLALGGDTCAKHLDTRADLAGVPPAQLVNLLLFGDAAAAVVLGTSEQPGLADVRRVTTRLTGLGREAGQTLEWYGLADRDGRRPPASENYKAIEEAVPRMAGEILTEMLAELGWSSADFDYLLPPQLSGRMTDRIVEQLDVPAAQPVSCVTETGNTGNALPFLQLDRALAIMQPGDRALGIAVESSKWIKGGFAFERV</sequence>
<dbReference type="GO" id="GO:0044550">
    <property type="term" value="P:secondary metabolite biosynthetic process"/>
    <property type="evidence" value="ECO:0007669"/>
    <property type="project" value="TreeGrafter"/>
</dbReference>
<evidence type="ECO:0000259" key="4">
    <source>
        <dbReference type="Pfam" id="PF08545"/>
    </source>
</evidence>
<evidence type="ECO:0000259" key="3">
    <source>
        <dbReference type="Pfam" id="PF08541"/>
    </source>
</evidence>
<gene>
    <name evidence="5" type="ORF">FRACA_240022</name>
</gene>
<evidence type="ECO:0000313" key="6">
    <source>
        <dbReference type="Proteomes" id="UP000234331"/>
    </source>
</evidence>
<accession>A0A2I2KRP9</accession>
<dbReference type="InterPro" id="IPR016039">
    <property type="entry name" value="Thiolase-like"/>
</dbReference>
<reference evidence="5 6" key="1">
    <citation type="submission" date="2017-06" db="EMBL/GenBank/DDBJ databases">
        <authorList>
            <person name="Kim H.J."/>
            <person name="Triplett B.A."/>
        </authorList>
    </citation>
    <scope>NUCLEOTIDE SEQUENCE [LARGE SCALE GENOMIC DNA]</scope>
    <source>
        <strain evidence="5">FRACA_ARgP5</strain>
    </source>
</reference>